<keyword evidence="2" id="KW-1185">Reference proteome</keyword>
<name>A0A5C5ZR82_9BACT</name>
<sequence>MHGSGQDAILELQTFYRPLRDRWCYLLGEFVKIGCQCGATISDATDYIAHKAHLTPDQEIYGVWDGVDGEVIDRVASGELTVKDAYMVSRRIMSSPTRTMWQCFECGRLYIDGPDGELHCFVPENDETEKRILRARDSK</sequence>
<reference evidence="1 2" key="1">
    <citation type="submission" date="2019-02" db="EMBL/GenBank/DDBJ databases">
        <title>Deep-cultivation of Planctomycetes and their phenomic and genomic characterization uncovers novel biology.</title>
        <authorList>
            <person name="Wiegand S."/>
            <person name="Jogler M."/>
            <person name="Boedeker C."/>
            <person name="Pinto D."/>
            <person name="Vollmers J."/>
            <person name="Rivas-Marin E."/>
            <person name="Kohn T."/>
            <person name="Peeters S.H."/>
            <person name="Heuer A."/>
            <person name="Rast P."/>
            <person name="Oberbeckmann S."/>
            <person name="Bunk B."/>
            <person name="Jeske O."/>
            <person name="Meyerdierks A."/>
            <person name="Storesund J.E."/>
            <person name="Kallscheuer N."/>
            <person name="Luecker S."/>
            <person name="Lage O.M."/>
            <person name="Pohl T."/>
            <person name="Merkel B.J."/>
            <person name="Hornburger P."/>
            <person name="Mueller R.-W."/>
            <person name="Bruemmer F."/>
            <person name="Labrenz M."/>
            <person name="Spormann A.M."/>
            <person name="Op Den Camp H."/>
            <person name="Overmann J."/>
            <person name="Amann R."/>
            <person name="Jetten M.S.M."/>
            <person name="Mascher T."/>
            <person name="Medema M.H."/>
            <person name="Devos D.P."/>
            <person name="Kaster A.-K."/>
            <person name="Ovreas L."/>
            <person name="Rohde M."/>
            <person name="Galperin M.Y."/>
            <person name="Jogler C."/>
        </authorList>
    </citation>
    <scope>NUCLEOTIDE SEQUENCE [LARGE SCALE GENOMIC DNA]</scope>
    <source>
        <strain evidence="1 2">Pla100</strain>
    </source>
</reference>
<evidence type="ECO:0000313" key="1">
    <source>
        <dbReference type="EMBL" id="TWT89575.1"/>
    </source>
</evidence>
<proteinExistence type="predicted"/>
<dbReference type="OrthoDB" id="1821427at2"/>
<protein>
    <submittedName>
        <fullName evidence="1">Uncharacterized protein</fullName>
    </submittedName>
</protein>
<organism evidence="1 2">
    <name type="scientific">Neorhodopirellula pilleata</name>
    <dbReference type="NCBI Taxonomy" id="2714738"/>
    <lineage>
        <taxon>Bacteria</taxon>
        <taxon>Pseudomonadati</taxon>
        <taxon>Planctomycetota</taxon>
        <taxon>Planctomycetia</taxon>
        <taxon>Pirellulales</taxon>
        <taxon>Pirellulaceae</taxon>
        <taxon>Neorhodopirellula</taxon>
    </lineage>
</organism>
<dbReference type="Proteomes" id="UP000316213">
    <property type="component" value="Unassembled WGS sequence"/>
</dbReference>
<evidence type="ECO:0000313" key="2">
    <source>
        <dbReference type="Proteomes" id="UP000316213"/>
    </source>
</evidence>
<gene>
    <name evidence="1" type="ORF">Pla100_55040</name>
</gene>
<comment type="caution">
    <text evidence="1">The sequence shown here is derived from an EMBL/GenBank/DDBJ whole genome shotgun (WGS) entry which is preliminary data.</text>
</comment>
<dbReference type="AlphaFoldDB" id="A0A5C5ZR82"/>
<dbReference type="RefSeq" id="WP_146581659.1">
    <property type="nucleotide sequence ID" value="NZ_SJPM01000017.1"/>
</dbReference>
<accession>A0A5C5ZR82</accession>
<dbReference type="EMBL" id="SJPM01000017">
    <property type="protein sequence ID" value="TWT89575.1"/>
    <property type="molecule type" value="Genomic_DNA"/>
</dbReference>